<dbReference type="Proteomes" id="UP001372338">
    <property type="component" value="Unassembled WGS sequence"/>
</dbReference>
<evidence type="ECO:0000313" key="6">
    <source>
        <dbReference type="EMBL" id="KAK7246811.1"/>
    </source>
</evidence>
<comment type="subcellular location">
    <subcellularLocation>
        <location evidence="1">Membrane</location>
        <topology evidence="1">Single-pass membrane protein</topology>
    </subcellularLocation>
</comment>
<evidence type="ECO:0000313" key="7">
    <source>
        <dbReference type="Proteomes" id="UP001372338"/>
    </source>
</evidence>
<keyword evidence="7" id="KW-1185">Reference proteome</keyword>
<proteinExistence type="inferred from homology"/>
<accession>A0AAN9HRV7</accession>
<evidence type="ECO:0000256" key="5">
    <source>
        <dbReference type="ARBA" id="ARBA00035114"/>
    </source>
</evidence>
<evidence type="ECO:0000256" key="2">
    <source>
        <dbReference type="ARBA" id="ARBA00022692"/>
    </source>
</evidence>
<sequence>MPSANNQSPSPFSSFGFSLFGIRRGQQIHSLESNGESGSRAASYRDLELESFQKLVTDKFQDLCGASDDELLSIDWIKKLLDAFTCCHDEFRTILWNNKEHVSKSPMDKSISEFMESWSVKALDICNNTSRDAIQKIRMWLKHIEIFLFAMNSNQRALSEGQFQRARKALMDSALAMLDVKDAGSVISSLSRRSFGQRNAKKDNHHHHLTMLSQSRSWSVSQSWSATKQLQSIASNLVPPRVNEIVATGGLATLFYTMNSALLFVLFALVASVPSCQDRGLNIQFSVPRQFLWRAHVTSLYERIMDESRKRENRNSNGLLKEIKQVERCSRRINEIVDSVQFPLTDEQKMEVELILKEFAIFYEAIRDGLDPLESHVRAAYNKINTFRTEWLDYQLHFGKI</sequence>
<reference evidence="6 7" key="1">
    <citation type="submission" date="2024-01" db="EMBL/GenBank/DDBJ databases">
        <title>The genomes of 5 underutilized Papilionoideae crops provide insights into root nodulation and disease resistanc.</title>
        <authorList>
            <person name="Yuan L."/>
        </authorList>
    </citation>
    <scope>NUCLEOTIDE SEQUENCE [LARGE SCALE GENOMIC DNA]</scope>
    <source>
        <strain evidence="6">ZHUSHIDOU_FW_LH</strain>
        <tissue evidence="6">Leaf</tissue>
    </source>
</reference>
<keyword evidence="4" id="KW-0472">Membrane</keyword>
<comment type="similarity">
    <text evidence="5">Belongs to the ROH1 family.</text>
</comment>
<dbReference type="AlphaFoldDB" id="A0AAN9HRV7"/>
<evidence type="ECO:0000256" key="3">
    <source>
        <dbReference type="ARBA" id="ARBA00022989"/>
    </source>
</evidence>
<keyword evidence="2" id="KW-0812">Transmembrane</keyword>
<dbReference type="EMBL" id="JAYWIO010000008">
    <property type="protein sequence ID" value="KAK7246811.1"/>
    <property type="molecule type" value="Genomic_DNA"/>
</dbReference>
<dbReference type="Pfam" id="PF05633">
    <property type="entry name" value="ROH1-like"/>
    <property type="match status" value="1"/>
</dbReference>
<gene>
    <name evidence="6" type="ORF">RIF29_41681</name>
</gene>
<dbReference type="InterPro" id="IPR008511">
    <property type="entry name" value="ROH1-like"/>
</dbReference>
<evidence type="ECO:0000256" key="4">
    <source>
        <dbReference type="ARBA" id="ARBA00023136"/>
    </source>
</evidence>
<evidence type="ECO:0000256" key="1">
    <source>
        <dbReference type="ARBA" id="ARBA00004167"/>
    </source>
</evidence>
<protein>
    <submittedName>
        <fullName evidence="6">Uncharacterized protein</fullName>
    </submittedName>
</protein>
<organism evidence="6 7">
    <name type="scientific">Crotalaria pallida</name>
    <name type="common">Smooth rattlebox</name>
    <name type="synonym">Crotalaria striata</name>
    <dbReference type="NCBI Taxonomy" id="3830"/>
    <lineage>
        <taxon>Eukaryota</taxon>
        <taxon>Viridiplantae</taxon>
        <taxon>Streptophyta</taxon>
        <taxon>Embryophyta</taxon>
        <taxon>Tracheophyta</taxon>
        <taxon>Spermatophyta</taxon>
        <taxon>Magnoliopsida</taxon>
        <taxon>eudicotyledons</taxon>
        <taxon>Gunneridae</taxon>
        <taxon>Pentapetalae</taxon>
        <taxon>rosids</taxon>
        <taxon>fabids</taxon>
        <taxon>Fabales</taxon>
        <taxon>Fabaceae</taxon>
        <taxon>Papilionoideae</taxon>
        <taxon>50 kb inversion clade</taxon>
        <taxon>genistoids sensu lato</taxon>
        <taxon>core genistoids</taxon>
        <taxon>Crotalarieae</taxon>
        <taxon>Crotalaria</taxon>
    </lineage>
</organism>
<dbReference type="GO" id="GO:0016020">
    <property type="term" value="C:membrane"/>
    <property type="evidence" value="ECO:0007669"/>
    <property type="project" value="UniProtKB-SubCell"/>
</dbReference>
<dbReference type="PANTHER" id="PTHR31509">
    <property type="entry name" value="BPS1-LIKE PROTEIN"/>
    <property type="match status" value="1"/>
</dbReference>
<comment type="caution">
    <text evidence="6">The sequence shown here is derived from an EMBL/GenBank/DDBJ whole genome shotgun (WGS) entry which is preliminary data.</text>
</comment>
<name>A0AAN9HRV7_CROPI</name>
<keyword evidence="3" id="KW-1133">Transmembrane helix</keyword>